<keyword evidence="1" id="KW-0472">Membrane</keyword>
<comment type="caution">
    <text evidence="2">The sequence shown here is derived from an EMBL/GenBank/DDBJ whole genome shotgun (WGS) entry which is preliminary data.</text>
</comment>
<dbReference type="EMBL" id="QFPW01000062">
    <property type="protein sequence ID" value="PZQ45373.1"/>
    <property type="molecule type" value="Genomic_DNA"/>
</dbReference>
<feature type="transmembrane region" description="Helical" evidence="1">
    <location>
        <begin position="38"/>
        <end position="56"/>
    </location>
</feature>
<name>A0A2W5PSE7_RHOSU</name>
<gene>
    <name evidence="2" type="ORF">DI556_22840</name>
</gene>
<dbReference type="AlphaFoldDB" id="A0A2W5PSE7"/>
<reference evidence="2 3" key="1">
    <citation type="submission" date="2017-08" db="EMBL/GenBank/DDBJ databases">
        <title>Infants hospitalized years apart are colonized by the same room-sourced microbial strains.</title>
        <authorList>
            <person name="Brooks B."/>
            <person name="Olm M.R."/>
            <person name="Firek B.A."/>
            <person name="Baker R."/>
            <person name="Thomas B.C."/>
            <person name="Morowitz M.J."/>
            <person name="Banfield J.F."/>
        </authorList>
    </citation>
    <scope>NUCLEOTIDE SEQUENCE [LARGE SCALE GENOMIC DNA]</scope>
    <source>
        <strain evidence="2">S2_005_002_R2_34</strain>
    </source>
</reference>
<sequence length="208" mass="20510">MAGPLGSGVGLWFGAAIVAPQVLAAALYLGAPPAARGRLAPIPLAALLFAALQSRLGLPAPLVAPALVAAAAAALPLVAGAGAAREWRAAGTALGLMLWGALLVAPADTLGIEAEFGPVFAAMTAAAALAAHWPALAAAYREPGREPPLPWFLWSAGHGGWALLGMAGGVPWAFLAFPLAAQAMTLGVGLLALEGRAGEAGEGEPAAR</sequence>
<evidence type="ECO:0000256" key="1">
    <source>
        <dbReference type="SAM" id="Phobius"/>
    </source>
</evidence>
<proteinExistence type="predicted"/>
<organism evidence="2 3">
    <name type="scientific">Rhodovulum sulfidophilum</name>
    <name type="common">Rhodobacter sulfidophilus</name>
    <dbReference type="NCBI Taxonomy" id="35806"/>
    <lineage>
        <taxon>Bacteria</taxon>
        <taxon>Pseudomonadati</taxon>
        <taxon>Pseudomonadota</taxon>
        <taxon>Alphaproteobacteria</taxon>
        <taxon>Rhodobacterales</taxon>
        <taxon>Paracoccaceae</taxon>
        <taxon>Rhodovulum</taxon>
    </lineage>
</organism>
<feature type="transmembrane region" description="Helical" evidence="1">
    <location>
        <begin position="62"/>
        <end position="82"/>
    </location>
</feature>
<feature type="transmembrane region" description="Helical" evidence="1">
    <location>
        <begin position="12"/>
        <end position="31"/>
    </location>
</feature>
<accession>A0A2W5PSE7</accession>
<feature type="transmembrane region" description="Helical" evidence="1">
    <location>
        <begin position="89"/>
        <end position="107"/>
    </location>
</feature>
<keyword evidence="1" id="KW-1133">Transmembrane helix</keyword>
<keyword evidence="1" id="KW-0812">Transmembrane</keyword>
<evidence type="ECO:0000313" key="2">
    <source>
        <dbReference type="EMBL" id="PZQ45373.1"/>
    </source>
</evidence>
<feature type="transmembrane region" description="Helical" evidence="1">
    <location>
        <begin position="119"/>
        <end position="139"/>
    </location>
</feature>
<dbReference type="Proteomes" id="UP000249185">
    <property type="component" value="Unassembled WGS sequence"/>
</dbReference>
<evidence type="ECO:0000313" key="3">
    <source>
        <dbReference type="Proteomes" id="UP000249185"/>
    </source>
</evidence>
<protein>
    <submittedName>
        <fullName evidence="2">Uncharacterized protein</fullName>
    </submittedName>
</protein>